<dbReference type="GO" id="GO:0006952">
    <property type="term" value="P:defense response"/>
    <property type="evidence" value="ECO:0007669"/>
    <property type="project" value="UniProtKB-KW"/>
</dbReference>
<dbReference type="Pfam" id="PF18052">
    <property type="entry name" value="Rx_N"/>
    <property type="match status" value="1"/>
</dbReference>
<evidence type="ECO:0000259" key="5">
    <source>
        <dbReference type="Pfam" id="PF18052"/>
    </source>
</evidence>
<comment type="caution">
    <text evidence="6">The sequence shown here is derived from an EMBL/GenBank/DDBJ whole genome shotgun (WGS) entry which is preliminary data.</text>
</comment>
<evidence type="ECO:0000256" key="2">
    <source>
        <dbReference type="ARBA" id="ARBA00022741"/>
    </source>
</evidence>
<reference evidence="6 7" key="1">
    <citation type="journal article" date="2018" name="Sci. Data">
        <title>The draft genome sequence of cork oak.</title>
        <authorList>
            <person name="Ramos A.M."/>
            <person name="Usie A."/>
            <person name="Barbosa P."/>
            <person name="Barros P.M."/>
            <person name="Capote T."/>
            <person name="Chaves I."/>
            <person name="Simoes F."/>
            <person name="Abreu I."/>
            <person name="Carrasquinho I."/>
            <person name="Faro C."/>
            <person name="Guimaraes J.B."/>
            <person name="Mendonca D."/>
            <person name="Nobrega F."/>
            <person name="Rodrigues L."/>
            <person name="Saibo N.J.M."/>
            <person name="Varela M.C."/>
            <person name="Egas C."/>
            <person name="Matos J."/>
            <person name="Miguel C.M."/>
            <person name="Oliveira M.M."/>
            <person name="Ricardo C.P."/>
            <person name="Goncalves S."/>
        </authorList>
    </citation>
    <scope>NUCLEOTIDE SEQUENCE [LARGE SCALE GENOMIC DNA]</scope>
    <source>
        <strain evidence="7">cv. HL8</strain>
    </source>
</reference>
<feature type="region of interest" description="Disordered" evidence="4">
    <location>
        <begin position="18"/>
        <end position="54"/>
    </location>
</feature>
<feature type="compositionally biased region" description="Polar residues" evidence="4">
    <location>
        <begin position="36"/>
        <end position="45"/>
    </location>
</feature>
<evidence type="ECO:0000313" key="6">
    <source>
        <dbReference type="EMBL" id="KAK7848719.1"/>
    </source>
</evidence>
<dbReference type="Gene3D" id="1.20.5.4130">
    <property type="match status" value="1"/>
</dbReference>
<keyword evidence="2" id="KW-0547">Nucleotide-binding</keyword>
<gene>
    <name evidence="6" type="ORF">CFP56_004578</name>
</gene>
<protein>
    <recommendedName>
        <fullName evidence="5">Disease resistance N-terminal domain-containing protein</fullName>
    </recommendedName>
</protein>
<sequence length="259" mass="28449">MVTCGGKGPRRCSVETYDLAPSTQISEDRTSPPPTITNHRTQPNRPFTPLSLADPTHGGWNELEDLAYDVEDILDEFATEALRHELIAEASTSKVLKLIPGCVGLNRNFVTFSARMLSKIKVIDTRLQEINDRVSSTLGTAKAYKLKGLSNDACLTIFIQHALGTTDFSACPELEEIGLSELAHPCSTKDWTLQTVSDLHFFSNKSTFKGSEITVMVLNYNEHIEQLCREGRVSEDGPNYQAEGSTSNGALARVKLVAC</sequence>
<organism evidence="6 7">
    <name type="scientific">Quercus suber</name>
    <name type="common">Cork oak</name>
    <dbReference type="NCBI Taxonomy" id="58331"/>
    <lineage>
        <taxon>Eukaryota</taxon>
        <taxon>Viridiplantae</taxon>
        <taxon>Streptophyta</taxon>
        <taxon>Embryophyta</taxon>
        <taxon>Tracheophyta</taxon>
        <taxon>Spermatophyta</taxon>
        <taxon>Magnoliopsida</taxon>
        <taxon>eudicotyledons</taxon>
        <taxon>Gunneridae</taxon>
        <taxon>Pentapetalae</taxon>
        <taxon>rosids</taxon>
        <taxon>fabids</taxon>
        <taxon>Fagales</taxon>
        <taxon>Fagaceae</taxon>
        <taxon>Quercus</taxon>
    </lineage>
</organism>
<evidence type="ECO:0000313" key="7">
    <source>
        <dbReference type="Proteomes" id="UP000237347"/>
    </source>
</evidence>
<keyword evidence="1" id="KW-0677">Repeat</keyword>
<dbReference type="EMBL" id="PKMF04000124">
    <property type="protein sequence ID" value="KAK7848719.1"/>
    <property type="molecule type" value="Genomic_DNA"/>
</dbReference>
<evidence type="ECO:0000256" key="4">
    <source>
        <dbReference type="SAM" id="MobiDB-lite"/>
    </source>
</evidence>
<evidence type="ECO:0000256" key="1">
    <source>
        <dbReference type="ARBA" id="ARBA00022737"/>
    </source>
</evidence>
<proteinExistence type="predicted"/>
<keyword evidence="3" id="KW-0611">Plant defense</keyword>
<keyword evidence="7" id="KW-1185">Reference proteome</keyword>
<accession>A0AAW0LCQ5</accession>
<dbReference type="AlphaFoldDB" id="A0AAW0LCQ5"/>
<dbReference type="Proteomes" id="UP000237347">
    <property type="component" value="Unassembled WGS sequence"/>
</dbReference>
<evidence type="ECO:0000256" key="3">
    <source>
        <dbReference type="ARBA" id="ARBA00022821"/>
    </source>
</evidence>
<name>A0AAW0LCQ5_QUESU</name>
<dbReference type="InterPro" id="IPR041118">
    <property type="entry name" value="Rx_N"/>
</dbReference>
<dbReference type="GO" id="GO:0000166">
    <property type="term" value="F:nucleotide binding"/>
    <property type="evidence" value="ECO:0007669"/>
    <property type="project" value="UniProtKB-KW"/>
</dbReference>
<feature type="domain" description="Disease resistance N-terminal" evidence="5">
    <location>
        <begin position="61"/>
        <end position="90"/>
    </location>
</feature>